<dbReference type="PANTHER" id="PTHR11566:SF149">
    <property type="entry name" value="GTPASE, PUTATIVE (AFU_ORTHOLOGUE AFUA_6G11890)-RELATED"/>
    <property type="match status" value="1"/>
</dbReference>
<reference evidence="5" key="2">
    <citation type="submission" date="2023-05" db="EMBL/GenBank/DDBJ databases">
        <authorList>
            <consortium name="Lawrence Berkeley National Laboratory"/>
            <person name="Steindorff A."/>
            <person name="Hensen N."/>
            <person name="Bonometti L."/>
            <person name="Westerberg I."/>
            <person name="Brannstrom I.O."/>
            <person name="Guillou S."/>
            <person name="Cros-Aarteil S."/>
            <person name="Calhoun S."/>
            <person name="Haridas S."/>
            <person name="Kuo A."/>
            <person name="Mondo S."/>
            <person name="Pangilinan J."/>
            <person name="Riley R."/>
            <person name="Labutti K."/>
            <person name="Andreopoulos B."/>
            <person name="Lipzen A."/>
            <person name="Chen C."/>
            <person name="Yanf M."/>
            <person name="Daum C."/>
            <person name="Ng V."/>
            <person name="Clum A."/>
            <person name="Ohm R."/>
            <person name="Martin F."/>
            <person name="Silar P."/>
            <person name="Natvig D."/>
            <person name="Lalanne C."/>
            <person name="Gautier V."/>
            <person name="Ament-Velasquez S.L."/>
            <person name="Kruys A."/>
            <person name="Hutchinson M.I."/>
            <person name="Powell A.J."/>
            <person name="Barry K."/>
            <person name="Miller A.N."/>
            <person name="Grigoriev I.V."/>
            <person name="Debuchy R."/>
            <person name="Gladieux P."/>
            <person name="Thoren M.H."/>
            <person name="Johannesson H."/>
        </authorList>
    </citation>
    <scope>NUCLEOTIDE SEQUENCE</scope>
    <source>
        <strain evidence="5">CBS 103.79</strain>
    </source>
</reference>
<evidence type="ECO:0000256" key="1">
    <source>
        <dbReference type="ARBA" id="ARBA00022741"/>
    </source>
</evidence>
<dbReference type="InterPro" id="IPR001401">
    <property type="entry name" value="Dynamin_GTPase"/>
</dbReference>
<sequence>MKLPRPLKPVFWLHRNHSSFYQRPSGRTPARIAGKALSITAPRYGAANALSTSAANHHRDLLDVIDRLRSQGLGRYVDLPQIIVCGDQSSGKSSALEAISGMSFPTKDNLCTRFATELILRRAPVAGIDIRICPGAERTEDEKATLQAFAYTGILENLDLARIIDEAKSAMGLNDPSKTFAYKSALEVFSTDVLRVEVSGPSQPHLTLVDLPGLFLAGNKDQSEKDAALVEKLVLSYMKNPRTIILAVVSAKSDFALQQVTRHTRAQDPHGIRTLGLITKPDTLDPGSDSEQFYVQLAQNKDVRFRLGWHLLRNRGYAERNESAAARDSAESAFFSQGAWTCLNPSQLGATSLRRRLSHVLRNQILAQLPNVLEDVTKGIAGCKATLDQLGTARATVADQRRHLLKVSSRCSAIVNAAIDGMYTDPFFQVARHRRLRAVVQNTLADFSKDMHLKGHARRIIDSGPLPENNNPDDPVSIMRSAYINDVKNIMMSNRGRELPGTYNPLIVAELFSRQSKPWQSMVQSLLEHTFDSASRTMESILQHVADEKAASALLRIVVAPAMEDIKIGLRNKADEILQPYISDHPITYNHYLTENVQKAHARRQQRQLEQRLKSFFGVDKLVDGQVSRKFDMQALLGGLANSSEPDMDRYACSMATDTMEAYYKVALKTVIDSVSTLAVERCLLQKLPGILTPEVVCELPDDIVSRIAAESPESIAKREQAMEKLAVLEDAIVELRRLGTRGGQGTESVTTA</sequence>
<dbReference type="GO" id="GO:0006897">
    <property type="term" value="P:endocytosis"/>
    <property type="evidence" value="ECO:0007669"/>
    <property type="project" value="TreeGrafter"/>
</dbReference>
<dbReference type="Pfam" id="PF01031">
    <property type="entry name" value="Dynamin_M"/>
    <property type="match status" value="1"/>
</dbReference>
<dbReference type="InterPro" id="IPR027417">
    <property type="entry name" value="P-loop_NTPase"/>
</dbReference>
<evidence type="ECO:0000256" key="2">
    <source>
        <dbReference type="ARBA" id="ARBA00023134"/>
    </source>
</evidence>
<dbReference type="FunFam" id="3.40.50.300:FF:001425">
    <property type="entry name" value="Dynamin GTPase, putative"/>
    <property type="match status" value="1"/>
</dbReference>
<name>A0AAN6RRE8_9PEZI</name>
<accession>A0AAN6RRE8</accession>
<evidence type="ECO:0000259" key="4">
    <source>
        <dbReference type="PROSITE" id="PS51718"/>
    </source>
</evidence>
<dbReference type="GO" id="GO:0000266">
    <property type="term" value="P:mitochondrial fission"/>
    <property type="evidence" value="ECO:0007669"/>
    <property type="project" value="TreeGrafter"/>
</dbReference>
<proteinExistence type="predicted"/>
<dbReference type="PANTHER" id="PTHR11566">
    <property type="entry name" value="DYNAMIN"/>
    <property type="match status" value="1"/>
</dbReference>
<dbReference type="InterPro" id="IPR000375">
    <property type="entry name" value="Dynamin_stalk"/>
</dbReference>
<dbReference type="PROSITE" id="PS51718">
    <property type="entry name" value="G_DYNAMIN_2"/>
    <property type="match status" value="1"/>
</dbReference>
<keyword evidence="6" id="KW-1185">Reference proteome</keyword>
<dbReference type="Gene3D" id="1.20.120.1240">
    <property type="entry name" value="Dynamin, middle domain"/>
    <property type="match status" value="1"/>
</dbReference>
<keyword evidence="1" id="KW-0547">Nucleotide-binding</keyword>
<dbReference type="GO" id="GO:0008017">
    <property type="term" value="F:microtubule binding"/>
    <property type="evidence" value="ECO:0007669"/>
    <property type="project" value="TreeGrafter"/>
</dbReference>
<dbReference type="PRINTS" id="PR00195">
    <property type="entry name" value="DYNAMIN"/>
</dbReference>
<evidence type="ECO:0000313" key="6">
    <source>
        <dbReference type="Proteomes" id="UP001303889"/>
    </source>
</evidence>
<dbReference type="GO" id="GO:0016020">
    <property type="term" value="C:membrane"/>
    <property type="evidence" value="ECO:0007669"/>
    <property type="project" value="TreeGrafter"/>
</dbReference>
<dbReference type="CDD" id="cd08771">
    <property type="entry name" value="DLP_1"/>
    <property type="match status" value="1"/>
</dbReference>
<dbReference type="EMBL" id="MU855695">
    <property type="protein sequence ID" value="KAK3900215.1"/>
    <property type="molecule type" value="Genomic_DNA"/>
</dbReference>
<feature type="domain" description="Dynamin-type G" evidence="4">
    <location>
        <begin position="76"/>
        <end position="370"/>
    </location>
</feature>
<dbReference type="GO" id="GO:0005874">
    <property type="term" value="C:microtubule"/>
    <property type="evidence" value="ECO:0007669"/>
    <property type="project" value="TreeGrafter"/>
</dbReference>
<dbReference type="GO" id="GO:0016559">
    <property type="term" value="P:peroxisome fission"/>
    <property type="evidence" value="ECO:0007669"/>
    <property type="project" value="TreeGrafter"/>
</dbReference>
<dbReference type="GO" id="GO:0005525">
    <property type="term" value="F:GTP binding"/>
    <property type="evidence" value="ECO:0007669"/>
    <property type="project" value="InterPro"/>
</dbReference>
<protein>
    <submittedName>
        <fullName evidence="5">Uncharacterized protein</fullName>
    </submittedName>
</protein>
<dbReference type="InterPro" id="IPR030381">
    <property type="entry name" value="G_DYNAMIN_dom"/>
</dbReference>
<dbReference type="SUPFAM" id="SSF52540">
    <property type="entry name" value="P-loop containing nucleoside triphosphate hydrolases"/>
    <property type="match status" value="1"/>
</dbReference>
<evidence type="ECO:0000313" key="5">
    <source>
        <dbReference type="EMBL" id="KAK3900215.1"/>
    </source>
</evidence>
<dbReference type="InterPro" id="IPR020850">
    <property type="entry name" value="GED_dom"/>
</dbReference>
<keyword evidence="2" id="KW-0342">GTP-binding</keyword>
<dbReference type="SMART" id="SM00053">
    <property type="entry name" value="DYNc"/>
    <property type="match status" value="1"/>
</dbReference>
<dbReference type="Gene3D" id="3.40.50.300">
    <property type="entry name" value="P-loop containing nucleotide triphosphate hydrolases"/>
    <property type="match status" value="1"/>
</dbReference>
<dbReference type="AlphaFoldDB" id="A0AAN6RRE8"/>
<dbReference type="Proteomes" id="UP001303889">
    <property type="component" value="Unassembled WGS sequence"/>
</dbReference>
<reference evidence="5" key="1">
    <citation type="journal article" date="2023" name="Mol. Phylogenet. Evol.">
        <title>Genome-scale phylogeny and comparative genomics of the fungal order Sordariales.</title>
        <authorList>
            <person name="Hensen N."/>
            <person name="Bonometti L."/>
            <person name="Westerberg I."/>
            <person name="Brannstrom I.O."/>
            <person name="Guillou S."/>
            <person name="Cros-Aarteil S."/>
            <person name="Calhoun S."/>
            <person name="Haridas S."/>
            <person name="Kuo A."/>
            <person name="Mondo S."/>
            <person name="Pangilinan J."/>
            <person name="Riley R."/>
            <person name="LaButti K."/>
            <person name="Andreopoulos B."/>
            <person name="Lipzen A."/>
            <person name="Chen C."/>
            <person name="Yan M."/>
            <person name="Daum C."/>
            <person name="Ng V."/>
            <person name="Clum A."/>
            <person name="Steindorff A."/>
            <person name="Ohm R.A."/>
            <person name="Martin F."/>
            <person name="Silar P."/>
            <person name="Natvig D.O."/>
            <person name="Lalanne C."/>
            <person name="Gautier V."/>
            <person name="Ament-Velasquez S.L."/>
            <person name="Kruys A."/>
            <person name="Hutchinson M.I."/>
            <person name="Powell A.J."/>
            <person name="Barry K."/>
            <person name="Miller A.N."/>
            <person name="Grigoriev I.V."/>
            <person name="Debuchy R."/>
            <person name="Gladieux P."/>
            <person name="Hiltunen Thoren M."/>
            <person name="Johannesson H."/>
        </authorList>
    </citation>
    <scope>NUCLEOTIDE SEQUENCE</scope>
    <source>
        <strain evidence="5">CBS 103.79</strain>
    </source>
</reference>
<dbReference type="PROSITE" id="PS51388">
    <property type="entry name" value="GED"/>
    <property type="match status" value="1"/>
</dbReference>
<gene>
    <name evidence="5" type="ORF">C8A05DRAFT_45903</name>
</gene>
<dbReference type="GO" id="GO:0005739">
    <property type="term" value="C:mitochondrion"/>
    <property type="evidence" value="ECO:0007669"/>
    <property type="project" value="TreeGrafter"/>
</dbReference>
<dbReference type="InterPro" id="IPR045063">
    <property type="entry name" value="Dynamin_N"/>
</dbReference>
<comment type="caution">
    <text evidence="5">The sequence shown here is derived from an EMBL/GenBank/DDBJ whole genome shotgun (WGS) entry which is preliminary data.</text>
</comment>
<organism evidence="5 6">
    <name type="scientific">Staphylotrichum tortipilum</name>
    <dbReference type="NCBI Taxonomy" id="2831512"/>
    <lineage>
        <taxon>Eukaryota</taxon>
        <taxon>Fungi</taxon>
        <taxon>Dikarya</taxon>
        <taxon>Ascomycota</taxon>
        <taxon>Pezizomycotina</taxon>
        <taxon>Sordariomycetes</taxon>
        <taxon>Sordariomycetidae</taxon>
        <taxon>Sordariales</taxon>
        <taxon>Chaetomiaceae</taxon>
        <taxon>Staphylotrichum</taxon>
    </lineage>
</organism>
<dbReference type="GO" id="GO:0003924">
    <property type="term" value="F:GTPase activity"/>
    <property type="evidence" value="ECO:0007669"/>
    <property type="project" value="InterPro"/>
</dbReference>
<feature type="domain" description="GED" evidence="3">
    <location>
        <begin position="653"/>
        <end position="744"/>
    </location>
</feature>
<dbReference type="Pfam" id="PF00350">
    <property type="entry name" value="Dynamin_N"/>
    <property type="match status" value="1"/>
</dbReference>
<dbReference type="GO" id="GO:0048312">
    <property type="term" value="P:intracellular distribution of mitochondria"/>
    <property type="evidence" value="ECO:0007669"/>
    <property type="project" value="TreeGrafter"/>
</dbReference>
<evidence type="ECO:0000259" key="3">
    <source>
        <dbReference type="PROSITE" id="PS51388"/>
    </source>
</evidence>
<dbReference type="InterPro" id="IPR022812">
    <property type="entry name" value="Dynamin"/>
</dbReference>